<accession>A0A839Q5T2</accession>
<dbReference type="EMBL" id="JACHVU010000002">
    <property type="protein sequence ID" value="MBB2989735.1"/>
    <property type="molecule type" value="Genomic_DNA"/>
</dbReference>
<comment type="caution">
    <text evidence="1">The sequence shown here is derived from an EMBL/GenBank/DDBJ whole genome shotgun (WGS) entry which is preliminary data.</text>
</comment>
<gene>
    <name evidence="1" type="ORF">FHR72_001198</name>
</gene>
<dbReference type="Proteomes" id="UP000550501">
    <property type="component" value="Unassembled WGS sequence"/>
</dbReference>
<protein>
    <submittedName>
        <fullName evidence="1">Uncharacterized protein</fullName>
    </submittedName>
</protein>
<organism evidence="1 2">
    <name type="scientific">Mycolicibacterium iranicum</name>
    <name type="common">Mycobacterium iranicum</name>
    <dbReference type="NCBI Taxonomy" id="912594"/>
    <lineage>
        <taxon>Bacteria</taxon>
        <taxon>Bacillati</taxon>
        <taxon>Actinomycetota</taxon>
        <taxon>Actinomycetes</taxon>
        <taxon>Mycobacteriales</taxon>
        <taxon>Mycobacteriaceae</taxon>
        <taxon>Mycolicibacterium</taxon>
    </lineage>
</organism>
<keyword evidence="2" id="KW-1185">Reference proteome</keyword>
<evidence type="ECO:0000313" key="1">
    <source>
        <dbReference type="EMBL" id="MBB2989735.1"/>
    </source>
</evidence>
<evidence type="ECO:0000313" key="2">
    <source>
        <dbReference type="Proteomes" id="UP000550501"/>
    </source>
</evidence>
<sequence length="210" mass="22541">MSVTAGELTGTERAVLLVLMAAARPVPNSELAVLGPALDKRGRDTLNRLGLIESERVGNRFVHELTDRGWRLCRELIDAGPPPRSTGPAKTLYTVLGALGRHLDRSDLSLADVFGAVAPAPAPAPSGIEERVRAVYRDLAERPGGWVPLTKLRAELDVPRADLDAALRTLHRTPGVSVIPQEDQKVLTAEDRAAAVVIGDRPKHLIAIEA</sequence>
<reference evidence="1 2" key="1">
    <citation type="submission" date="2020-08" db="EMBL/GenBank/DDBJ databases">
        <title>The Agave Microbiome: Exploring the role of microbial communities in plant adaptations to desert environments.</title>
        <authorList>
            <person name="Partida-Martinez L.P."/>
        </authorList>
    </citation>
    <scope>NUCLEOTIDE SEQUENCE [LARGE SCALE GENOMIC DNA]</scope>
    <source>
        <strain evidence="1 2">AT2.18</strain>
    </source>
</reference>
<proteinExistence type="predicted"/>
<dbReference type="RefSeq" id="WP_183467001.1">
    <property type="nucleotide sequence ID" value="NZ_JACHVU010000002.1"/>
</dbReference>
<dbReference type="AlphaFoldDB" id="A0A839Q5T2"/>
<name>A0A839Q5T2_MYCIR</name>